<accession>A0A2U2XHF5</accession>
<dbReference type="RefSeq" id="WP_109358308.1">
    <property type="nucleotide sequence ID" value="NZ_QFRJ01000001.1"/>
</dbReference>
<comment type="caution">
    <text evidence="1">The sequence shown here is derived from an EMBL/GenBank/DDBJ whole genome shotgun (WGS) entry which is preliminary data.</text>
</comment>
<gene>
    <name evidence="1" type="ORF">DIT68_02900</name>
</gene>
<dbReference type="OrthoDB" id="1356762at2"/>
<evidence type="ECO:0008006" key="3">
    <source>
        <dbReference type="Google" id="ProtNLM"/>
    </source>
</evidence>
<reference evidence="1 2" key="1">
    <citation type="submission" date="2018-05" db="EMBL/GenBank/DDBJ databases">
        <title>Brumimicrobium oceani sp. nov., isolated from coastal sediment.</title>
        <authorList>
            <person name="Kou Y."/>
        </authorList>
    </citation>
    <scope>NUCLEOTIDE SEQUENCE [LARGE SCALE GENOMIC DNA]</scope>
    <source>
        <strain evidence="1 2">C305</strain>
    </source>
</reference>
<organism evidence="1 2">
    <name type="scientific">Brumimicrobium oceani</name>
    <dbReference type="NCBI Taxonomy" id="2100725"/>
    <lineage>
        <taxon>Bacteria</taxon>
        <taxon>Pseudomonadati</taxon>
        <taxon>Bacteroidota</taxon>
        <taxon>Flavobacteriia</taxon>
        <taxon>Flavobacteriales</taxon>
        <taxon>Crocinitomicaceae</taxon>
        <taxon>Brumimicrobium</taxon>
    </lineage>
</organism>
<reference evidence="1 2" key="2">
    <citation type="submission" date="2018-05" db="EMBL/GenBank/DDBJ databases">
        <authorList>
            <person name="Lanie J.A."/>
            <person name="Ng W.-L."/>
            <person name="Kazmierczak K.M."/>
            <person name="Andrzejewski T.M."/>
            <person name="Davidsen T.M."/>
            <person name="Wayne K.J."/>
            <person name="Tettelin H."/>
            <person name="Glass J.I."/>
            <person name="Rusch D."/>
            <person name="Podicherti R."/>
            <person name="Tsui H.-C.T."/>
            <person name="Winkler M.E."/>
        </authorList>
    </citation>
    <scope>NUCLEOTIDE SEQUENCE [LARGE SCALE GENOMIC DNA]</scope>
    <source>
        <strain evidence="1 2">C305</strain>
    </source>
</reference>
<evidence type="ECO:0000313" key="2">
    <source>
        <dbReference type="Proteomes" id="UP000245370"/>
    </source>
</evidence>
<sequence length="144" mass="17040">MGIFKNIFRKKELMITDTELGPLKSYRNKGTKVLWKTKRSFLGSSVEILIHGNHSKLETNQKRILLEALNNEDLIRNQTEKLLIQQFEHSVMNFTSIKELYDVLEIETNNKGFELTLQEKDGQFRFFTFCFKNGKKTELKIEEY</sequence>
<dbReference type="EMBL" id="QFRJ01000001">
    <property type="protein sequence ID" value="PWH87229.1"/>
    <property type="molecule type" value="Genomic_DNA"/>
</dbReference>
<evidence type="ECO:0000313" key="1">
    <source>
        <dbReference type="EMBL" id="PWH87229.1"/>
    </source>
</evidence>
<dbReference type="AlphaFoldDB" id="A0A2U2XHF5"/>
<keyword evidence="2" id="KW-1185">Reference proteome</keyword>
<name>A0A2U2XHF5_9FLAO</name>
<protein>
    <recommendedName>
        <fullName evidence="3">DUF2262 domain-containing protein</fullName>
    </recommendedName>
</protein>
<proteinExistence type="predicted"/>
<dbReference type="Proteomes" id="UP000245370">
    <property type="component" value="Unassembled WGS sequence"/>
</dbReference>